<name>A0AAE0ZRA8_9GAST</name>
<sequence>MKVAIAVYDPVGHLGSVKLIVKNESFRFSLAFVCNSSFPVVWINKQPHGQEQQQENWEIPKLREGQGRENILYRNALDWIRHRNERV</sequence>
<evidence type="ECO:0000313" key="2">
    <source>
        <dbReference type="Proteomes" id="UP001283361"/>
    </source>
</evidence>
<keyword evidence="2" id="KW-1185">Reference proteome</keyword>
<proteinExistence type="predicted"/>
<comment type="caution">
    <text evidence="1">The sequence shown here is derived from an EMBL/GenBank/DDBJ whole genome shotgun (WGS) entry which is preliminary data.</text>
</comment>
<dbReference type="AlphaFoldDB" id="A0AAE0ZRA8"/>
<accession>A0AAE0ZRA8</accession>
<evidence type="ECO:0000313" key="1">
    <source>
        <dbReference type="EMBL" id="KAK3774144.1"/>
    </source>
</evidence>
<reference evidence="1" key="1">
    <citation type="journal article" date="2023" name="G3 (Bethesda)">
        <title>A reference genome for the long-term kleptoplast-retaining sea slug Elysia crispata morphotype clarki.</title>
        <authorList>
            <person name="Eastman K.E."/>
            <person name="Pendleton A.L."/>
            <person name="Shaikh M.A."/>
            <person name="Suttiyut T."/>
            <person name="Ogas R."/>
            <person name="Tomko P."/>
            <person name="Gavelis G."/>
            <person name="Widhalm J.R."/>
            <person name="Wisecaver J.H."/>
        </authorList>
    </citation>
    <scope>NUCLEOTIDE SEQUENCE</scope>
    <source>
        <strain evidence="1">ECLA1</strain>
    </source>
</reference>
<gene>
    <name evidence="1" type="ORF">RRG08_065803</name>
</gene>
<dbReference type="Proteomes" id="UP001283361">
    <property type="component" value="Unassembled WGS sequence"/>
</dbReference>
<dbReference type="EMBL" id="JAWDGP010003468">
    <property type="protein sequence ID" value="KAK3774144.1"/>
    <property type="molecule type" value="Genomic_DNA"/>
</dbReference>
<protein>
    <submittedName>
        <fullName evidence="1">Uncharacterized protein</fullName>
    </submittedName>
</protein>
<organism evidence="1 2">
    <name type="scientific">Elysia crispata</name>
    <name type="common">lettuce slug</name>
    <dbReference type="NCBI Taxonomy" id="231223"/>
    <lineage>
        <taxon>Eukaryota</taxon>
        <taxon>Metazoa</taxon>
        <taxon>Spiralia</taxon>
        <taxon>Lophotrochozoa</taxon>
        <taxon>Mollusca</taxon>
        <taxon>Gastropoda</taxon>
        <taxon>Heterobranchia</taxon>
        <taxon>Euthyneura</taxon>
        <taxon>Panpulmonata</taxon>
        <taxon>Sacoglossa</taxon>
        <taxon>Placobranchoidea</taxon>
        <taxon>Plakobranchidae</taxon>
        <taxon>Elysia</taxon>
    </lineage>
</organism>